<organism evidence="2 3">
    <name type="scientific">Hibiscus sabdariffa</name>
    <name type="common">roselle</name>
    <dbReference type="NCBI Taxonomy" id="183260"/>
    <lineage>
        <taxon>Eukaryota</taxon>
        <taxon>Viridiplantae</taxon>
        <taxon>Streptophyta</taxon>
        <taxon>Embryophyta</taxon>
        <taxon>Tracheophyta</taxon>
        <taxon>Spermatophyta</taxon>
        <taxon>Magnoliopsida</taxon>
        <taxon>eudicotyledons</taxon>
        <taxon>Gunneridae</taxon>
        <taxon>Pentapetalae</taxon>
        <taxon>rosids</taxon>
        <taxon>malvids</taxon>
        <taxon>Malvales</taxon>
        <taxon>Malvaceae</taxon>
        <taxon>Malvoideae</taxon>
        <taxon>Hibiscus</taxon>
    </lineage>
</organism>
<proteinExistence type="predicted"/>
<evidence type="ECO:0000313" key="3">
    <source>
        <dbReference type="Proteomes" id="UP001472677"/>
    </source>
</evidence>
<protein>
    <submittedName>
        <fullName evidence="2">Uncharacterized protein</fullName>
    </submittedName>
</protein>
<feature type="compositionally biased region" description="Polar residues" evidence="1">
    <location>
        <begin position="134"/>
        <end position="152"/>
    </location>
</feature>
<evidence type="ECO:0000256" key="1">
    <source>
        <dbReference type="SAM" id="MobiDB-lite"/>
    </source>
</evidence>
<gene>
    <name evidence="2" type="ORF">V6N12_034910</name>
</gene>
<accession>A0ABR2BQN4</accession>
<keyword evidence="3" id="KW-1185">Reference proteome</keyword>
<comment type="caution">
    <text evidence="2">The sequence shown here is derived from an EMBL/GenBank/DDBJ whole genome shotgun (WGS) entry which is preliminary data.</text>
</comment>
<sequence>MADEDKHEMASARGGKVEAHNSCFNCYGNRGQPANSNSWVVDSGATHHVTPDAAKVVQGVDYSAPASTSRASDAQVNLAVNNDQVYDLWHKRGDSVKSDSKSRLQGVQSFPFPVSNSTRHVVQNLHDAVQLTNSTHSSLHPQDRTSLSNDGQSFGGHASLPEVGEAAVEQGVQNAIEVDVGDENVFINGGGEAIWFKT</sequence>
<dbReference type="Proteomes" id="UP001472677">
    <property type="component" value="Unassembled WGS sequence"/>
</dbReference>
<name>A0ABR2BQN4_9ROSI</name>
<evidence type="ECO:0000313" key="2">
    <source>
        <dbReference type="EMBL" id="KAK8508807.1"/>
    </source>
</evidence>
<reference evidence="2 3" key="1">
    <citation type="journal article" date="2024" name="G3 (Bethesda)">
        <title>Genome assembly of Hibiscus sabdariffa L. provides insights into metabolisms of medicinal natural products.</title>
        <authorList>
            <person name="Kim T."/>
        </authorList>
    </citation>
    <scope>NUCLEOTIDE SEQUENCE [LARGE SCALE GENOMIC DNA]</scope>
    <source>
        <strain evidence="2">TK-2024</strain>
        <tissue evidence="2">Old leaves</tissue>
    </source>
</reference>
<feature type="region of interest" description="Disordered" evidence="1">
    <location>
        <begin position="134"/>
        <end position="159"/>
    </location>
</feature>
<dbReference type="EMBL" id="JBBPBM010000097">
    <property type="protein sequence ID" value="KAK8508807.1"/>
    <property type="molecule type" value="Genomic_DNA"/>
</dbReference>